<keyword evidence="1" id="KW-1133">Transmembrane helix</keyword>
<evidence type="ECO:0000256" key="1">
    <source>
        <dbReference type="SAM" id="Phobius"/>
    </source>
</evidence>
<organism evidence="2 3">
    <name type="scientific">Gleimia hominis</name>
    <dbReference type="NCBI Taxonomy" id="595468"/>
    <lineage>
        <taxon>Bacteria</taxon>
        <taxon>Bacillati</taxon>
        <taxon>Actinomycetota</taxon>
        <taxon>Actinomycetes</taxon>
        <taxon>Actinomycetales</taxon>
        <taxon>Actinomycetaceae</taxon>
        <taxon>Gleimia</taxon>
    </lineage>
</organism>
<reference evidence="2 3" key="1">
    <citation type="submission" date="2023-06" db="EMBL/GenBank/DDBJ databases">
        <title>Draft genome sequence of Gleimia hominis type strain CCUG 57540T.</title>
        <authorList>
            <person name="Salva-Serra F."/>
            <person name="Cardew S."/>
            <person name="Jensie Markopoulos S."/>
            <person name="Ohlen M."/>
            <person name="Inganas E."/>
            <person name="Svensson-Stadler L."/>
            <person name="Moore E.R.B."/>
        </authorList>
    </citation>
    <scope>NUCLEOTIDE SEQUENCE [LARGE SCALE GENOMIC DNA]</scope>
    <source>
        <strain evidence="2 3">CCUG 57540</strain>
    </source>
</reference>
<proteinExistence type="predicted"/>
<name>A0ABU3I9L8_9ACTO</name>
<dbReference type="InterPro" id="IPR017195">
    <property type="entry name" value="ABC_thiamin-permease_prd"/>
</dbReference>
<gene>
    <name evidence="2" type="ORF">QS713_03190</name>
</gene>
<dbReference type="Proteomes" id="UP001247542">
    <property type="component" value="Unassembled WGS sequence"/>
</dbReference>
<accession>A0ABU3I9L8</accession>
<dbReference type="PIRSF" id="PIRSF037394">
    <property type="entry name" value="ABC_thiamine-permease_YkoE_prd"/>
    <property type="match status" value="1"/>
</dbReference>
<sequence length="201" mass="20982">MSNQEDLTKPVSSQGWRVVDIVVAAILGIATGLIFFAWNSVGYAWYKSMDAVTPGFGGIATGIWFLGAPLGALIIRKPGAGIFVEVLAACVSALLGNVWGITTLYSGLAQGIAGEIPFLATRYRKFSLPIALASGALSGAGGWFLELFMSPNLPKGLAYNSIYLVTLCISGLFLAGLLGYLLVAALRKTGALAAFNSGRQS</sequence>
<evidence type="ECO:0000313" key="3">
    <source>
        <dbReference type="Proteomes" id="UP001247542"/>
    </source>
</evidence>
<protein>
    <submittedName>
        <fullName evidence="2">ECF transporter S component</fullName>
    </submittedName>
</protein>
<keyword evidence="1" id="KW-0812">Transmembrane</keyword>
<dbReference type="RefSeq" id="WP_102216592.1">
    <property type="nucleotide sequence ID" value="NZ_CP126963.1"/>
</dbReference>
<feature type="transmembrane region" description="Helical" evidence="1">
    <location>
        <begin position="21"/>
        <end position="46"/>
    </location>
</feature>
<dbReference type="Pfam" id="PF09819">
    <property type="entry name" value="ABC_cobalt"/>
    <property type="match status" value="1"/>
</dbReference>
<evidence type="ECO:0000313" key="2">
    <source>
        <dbReference type="EMBL" id="MDT3767072.1"/>
    </source>
</evidence>
<feature type="transmembrane region" description="Helical" evidence="1">
    <location>
        <begin position="82"/>
        <end position="106"/>
    </location>
</feature>
<keyword evidence="1" id="KW-0472">Membrane</keyword>
<feature type="transmembrane region" description="Helical" evidence="1">
    <location>
        <begin position="52"/>
        <end position="75"/>
    </location>
</feature>
<keyword evidence="3" id="KW-1185">Reference proteome</keyword>
<dbReference type="EMBL" id="JASXSX010000001">
    <property type="protein sequence ID" value="MDT3767072.1"/>
    <property type="molecule type" value="Genomic_DNA"/>
</dbReference>
<feature type="transmembrane region" description="Helical" evidence="1">
    <location>
        <begin position="157"/>
        <end position="183"/>
    </location>
</feature>
<feature type="transmembrane region" description="Helical" evidence="1">
    <location>
        <begin position="126"/>
        <end position="145"/>
    </location>
</feature>
<comment type="caution">
    <text evidence="2">The sequence shown here is derived from an EMBL/GenBank/DDBJ whole genome shotgun (WGS) entry which is preliminary data.</text>
</comment>